<protein>
    <recommendedName>
        <fullName evidence="10">Odorant receptor</fullName>
    </recommendedName>
</protein>
<feature type="transmembrane region" description="Helical" evidence="10">
    <location>
        <begin position="316"/>
        <end position="336"/>
    </location>
</feature>
<keyword evidence="6 10" id="KW-1133">Transmembrane helix</keyword>
<dbReference type="InParanoid" id="A0A6P8YTT0"/>
<accession>A0A6P8YTT0</accession>
<dbReference type="KEGG" id="tpal:117642959"/>
<evidence type="ECO:0000256" key="8">
    <source>
        <dbReference type="ARBA" id="ARBA00023170"/>
    </source>
</evidence>
<dbReference type="AlphaFoldDB" id="A0A6P8YTT0"/>
<keyword evidence="2" id="KW-1003">Cell membrane</keyword>
<feature type="transmembrane region" description="Helical" evidence="10">
    <location>
        <begin position="221"/>
        <end position="242"/>
    </location>
</feature>
<keyword evidence="11" id="KW-1185">Reference proteome</keyword>
<dbReference type="InterPro" id="IPR004117">
    <property type="entry name" value="7tm6_olfct_rcpt"/>
</dbReference>
<evidence type="ECO:0000256" key="9">
    <source>
        <dbReference type="ARBA" id="ARBA00023224"/>
    </source>
</evidence>
<dbReference type="PANTHER" id="PTHR21137">
    <property type="entry name" value="ODORANT RECEPTOR"/>
    <property type="match status" value="1"/>
</dbReference>
<organism evidence="12">
    <name type="scientific">Thrips palmi</name>
    <name type="common">Melon thrips</name>
    <dbReference type="NCBI Taxonomy" id="161013"/>
    <lineage>
        <taxon>Eukaryota</taxon>
        <taxon>Metazoa</taxon>
        <taxon>Ecdysozoa</taxon>
        <taxon>Arthropoda</taxon>
        <taxon>Hexapoda</taxon>
        <taxon>Insecta</taxon>
        <taxon>Pterygota</taxon>
        <taxon>Neoptera</taxon>
        <taxon>Paraneoptera</taxon>
        <taxon>Thysanoptera</taxon>
        <taxon>Terebrantia</taxon>
        <taxon>Thripoidea</taxon>
        <taxon>Thripidae</taxon>
        <taxon>Thrips</taxon>
    </lineage>
</organism>
<comment type="caution">
    <text evidence="10">Lacks conserved residue(s) required for the propagation of feature annotation.</text>
</comment>
<evidence type="ECO:0000256" key="3">
    <source>
        <dbReference type="ARBA" id="ARBA00022606"/>
    </source>
</evidence>
<reference evidence="12" key="1">
    <citation type="submission" date="2025-08" db="UniProtKB">
        <authorList>
            <consortium name="RefSeq"/>
        </authorList>
    </citation>
    <scope>IDENTIFICATION</scope>
    <source>
        <tissue evidence="12">Total insect</tissue>
    </source>
</reference>
<sequence>MQDKQRSVDSVSEAAADAAPVFARSVRLLTLGGLWLPPESAPEAGRQLYAKYSLCMGVFTLVNVLGEAGGMVFVDAPMPVRANNLISTLWRFLALAIFHQSLAHVRSLQALRAEAERMARMRHGDHGFGVVEHNVAALQKRARLVVNRLVLAYICWFTYSSTGVVTTPAVDWMASGVRPSPFMASKFWLLSEPDTPAKEVVMALSQAVSQYTCTVINVGYITFWGGLTIFLSFQARILGVLVRSIPFRASTAGPTSEKMVKKRLVHCITLQQDILNAAEEVNNAVRAFILILFLVSLCFIGVMLFLISGAGGANGVLMATLMILICTNCLVGISTYSSDQLRTMNEEVVHDVMATDWSSATPALQRLVYIMLMRATKPPSLWCWRAFRVGLPTWLQVTHLHIVHLSFLKNKQECPQHTCDFSSPFHIL</sequence>
<dbReference type="Proteomes" id="UP000515158">
    <property type="component" value="Unplaced"/>
</dbReference>
<evidence type="ECO:0000256" key="1">
    <source>
        <dbReference type="ARBA" id="ARBA00004651"/>
    </source>
</evidence>
<evidence type="ECO:0000256" key="6">
    <source>
        <dbReference type="ARBA" id="ARBA00022989"/>
    </source>
</evidence>
<evidence type="ECO:0000256" key="10">
    <source>
        <dbReference type="RuleBase" id="RU351113"/>
    </source>
</evidence>
<dbReference type="GO" id="GO:0005549">
    <property type="term" value="F:odorant binding"/>
    <property type="evidence" value="ECO:0007669"/>
    <property type="project" value="InterPro"/>
</dbReference>
<dbReference type="OrthoDB" id="7545962at2759"/>
<keyword evidence="3 10" id="KW-0716">Sensory transduction</keyword>
<keyword evidence="5 10" id="KW-0552">Olfaction</keyword>
<dbReference type="Pfam" id="PF02949">
    <property type="entry name" value="7tm_6"/>
    <property type="match status" value="1"/>
</dbReference>
<dbReference type="GO" id="GO:0007165">
    <property type="term" value="P:signal transduction"/>
    <property type="evidence" value="ECO:0007669"/>
    <property type="project" value="UniProtKB-KW"/>
</dbReference>
<evidence type="ECO:0000256" key="4">
    <source>
        <dbReference type="ARBA" id="ARBA00022692"/>
    </source>
</evidence>
<gene>
    <name evidence="12" type="primary">LOC117642959</name>
</gene>
<comment type="similarity">
    <text evidence="10">Belongs to the insect chemoreceptor superfamily. Heteromeric odorant receptor channel (TC 1.A.69) family.</text>
</comment>
<keyword evidence="9 10" id="KW-0807">Transducer</keyword>
<dbReference type="GeneID" id="117642959"/>
<dbReference type="GO" id="GO:0004984">
    <property type="term" value="F:olfactory receptor activity"/>
    <property type="evidence" value="ECO:0007669"/>
    <property type="project" value="InterPro"/>
</dbReference>
<dbReference type="GO" id="GO:0005886">
    <property type="term" value="C:plasma membrane"/>
    <property type="evidence" value="ECO:0007669"/>
    <property type="project" value="UniProtKB-SubCell"/>
</dbReference>
<keyword evidence="7 10" id="KW-0472">Membrane</keyword>
<dbReference type="RefSeq" id="XP_034237487.1">
    <property type="nucleotide sequence ID" value="XM_034381596.1"/>
</dbReference>
<proteinExistence type="inferred from homology"/>
<name>A0A6P8YTT0_THRPL</name>
<evidence type="ECO:0000256" key="5">
    <source>
        <dbReference type="ARBA" id="ARBA00022725"/>
    </source>
</evidence>
<evidence type="ECO:0000256" key="7">
    <source>
        <dbReference type="ARBA" id="ARBA00023136"/>
    </source>
</evidence>
<evidence type="ECO:0000313" key="11">
    <source>
        <dbReference type="Proteomes" id="UP000515158"/>
    </source>
</evidence>
<evidence type="ECO:0000313" key="12">
    <source>
        <dbReference type="RefSeq" id="XP_034237487.1"/>
    </source>
</evidence>
<dbReference type="PANTHER" id="PTHR21137:SF35">
    <property type="entry name" value="ODORANT RECEPTOR 19A-RELATED"/>
    <property type="match status" value="1"/>
</dbReference>
<comment type="subcellular location">
    <subcellularLocation>
        <location evidence="1 10">Cell membrane</location>
        <topology evidence="1 10">Multi-pass membrane protein</topology>
    </subcellularLocation>
</comment>
<feature type="transmembrane region" description="Helical" evidence="10">
    <location>
        <begin position="287"/>
        <end position="310"/>
    </location>
</feature>
<feature type="transmembrane region" description="Helical" evidence="10">
    <location>
        <begin position="149"/>
        <end position="170"/>
    </location>
</feature>
<evidence type="ECO:0000256" key="2">
    <source>
        <dbReference type="ARBA" id="ARBA00022475"/>
    </source>
</evidence>
<keyword evidence="4 10" id="KW-0812">Transmembrane</keyword>
<keyword evidence="8 10" id="KW-0675">Receptor</keyword>